<dbReference type="PANTHER" id="PTHR38248:SF2">
    <property type="entry name" value="FUNK1 11"/>
    <property type="match status" value="1"/>
</dbReference>
<dbReference type="AlphaFoldDB" id="A0A8H5AT55"/>
<evidence type="ECO:0000259" key="1">
    <source>
        <dbReference type="PROSITE" id="PS50011"/>
    </source>
</evidence>
<dbReference type="Proteomes" id="UP000567179">
    <property type="component" value="Unassembled WGS sequence"/>
</dbReference>
<dbReference type="InterPro" id="IPR000719">
    <property type="entry name" value="Prot_kinase_dom"/>
</dbReference>
<gene>
    <name evidence="2" type="ORF">D9619_010174</name>
</gene>
<evidence type="ECO:0000313" key="3">
    <source>
        <dbReference type="Proteomes" id="UP000567179"/>
    </source>
</evidence>
<dbReference type="PANTHER" id="PTHR38248">
    <property type="entry name" value="FUNK1 6"/>
    <property type="match status" value="1"/>
</dbReference>
<dbReference type="EMBL" id="JAACJJ010000058">
    <property type="protein sequence ID" value="KAF5310261.1"/>
    <property type="molecule type" value="Genomic_DNA"/>
</dbReference>
<reference evidence="2 3" key="1">
    <citation type="journal article" date="2020" name="ISME J.">
        <title>Uncovering the hidden diversity of litter-decomposition mechanisms in mushroom-forming fungi.</title>
        <authorList>
            <person name="Floudas D."/>
            <person name="Bentzer J."/>
            <person name="Ahren D."/>
            <person name="Johansson T."/>
            <person name="Persson P."/>
            <person name="Tunlid A."/>
        </authorList>
    </citation>
    <scope>NUCLEOTIDE SEQUENCE [LARGE SCALE GENOMIC DNA]</scope>
    <source>
        <strain evidence="2 3">CBS 101986</strain>
    </source>
</reference>
<sequence length="500" mass="56252">MTPSDIIHIVTDGNLAGDSPTLFPHMDLDDEAISAWLNNCPLYNAETKRWREIPDPSDLNMNSEPLRGAFNAIYATILERFNSQVSNTSRWLSETRGIFMDSQREASFVDRNGCTVAQKRAPDFCIFSAAPTCPGRADVQPPQGYLNCILPIEVIRETALNFDEEEKSLYTFAWQCFANQLNCRHLNSMLMTDMSVYLFVHDRYNTFRTKGYNIHSEAPTLVRMLLGLASDHAASIGFDPRIVYDEKGSSIMLLNSLSEGEPRIEHLLKLDVVGLLPNRSHSVRGRGTICWDDYWRPFLSQPEWVIMKRLKGLAGVAQIVGYDDNAHLTISSLRAGVIEDGSSISPQHNLNFTRILVEAYGKSLEHFNSPMHLLRAFRDAIAGHANMWREGILHRDVSINNVLHGIKDAIPGERGKMIDFDMATSITEDTKTTTVGTRPFQSAMLLVSANKRHSQDHLDDLESFLYILLYICCKKDGPGSPIPEYPDIFDEFGCDDAARA</sequence>
<evidence type="ECO:0000313" key="2">
    <source>
        <dbReference type="EMBL" id="KAF5310261.1"/>
    </source>
</evidence>
<dbReference type="InterPro" id="IPR040976">
    <property type="entry name" value="Pkinase_fungal"/>
</dbReference>
<dbReference type="PROSITE" id="PS50011">
    <property type="entry name" value="PROTEIN_KINASE_DOM"/>
    <property type="match status" value="1"/>
</dbReference>
<dbReference type="InterPro" id="IPR011009">
    <property type="entry name" value="Kinase-like_dom_sf"/>
</dbReference>
<comment type="caution">
    <text evidence="2">The sequence shown here is derived from an EMBL/GenBank/DDBJ whole genome shotgun (WGS) entry which is preliminary data.</text>
</comment>
<proteinExistence type="predicted"/>
<dbReference type="SUPFAM" id="SSF56112">
    <property type="entry name" value="Protein kinase-like (PK-like)"/>
    <property type="match status" value="1"/>
</dbReference>
<dbReference type="OrthoDB" id="5584477at2759"/>
<dbReference type="GO" id="GO:0005524">
    <property type="term" value="F:ATP binding"/>
    <property type="evidence" value="ECO:0007669"/>
    <property type="project" value="InterPro"/>
</dbReference>
<dbReference type="GO" id="GO:0004672">
    <property type="term" value="F:protein kinase activity"/>
    <property type="evidence" value="ECO:0007669"/>
    <property type="project" value="InterPro"/>
</dbReference>
<keyword evidence="3" id="KW-1185">Reference proteome</keyword>
<name>A0A8H5AT55_9AGAR</name>
<organism evidence="2 3">
    <name type="scientific">Psilocybe cf. subviscida</name>
    <dbReference type="NCBI Taxonomy" id="2480587"/>
    <lineage>
        <taxon>Eukaryota</taxon>
        <taxon>Fungi</taxon>
        <taxon>Dikarya</taxon>
        <taxon>Basidiomycota</taxon>
        <taxon>Agaricomycotina</taxon>
        <taxon>Agaricomycetes</taxon>
        <taxon>Agaricomycetidae</taxon>
        <taxon>Agaricales</taxon>
        <taxon>Agaricineae</taxon>
        <taxon>Strophariaceae</taxon>
        <taxon>Psilocybe</taxon>
    </lineage>
</organism>
<feature type="domain" description="Protein kinase" evidence="1">
    <location>
        <begin position="204"/>
        <end position="500"/>
    </location>
</feature>
<dbReference type="Gene3D" id="1.10.510.10">
    <property type="entry name" value="Transferase(Phosphotransferase) domain 1"/>
    <property type="match status" value="1"/>
</dbReference>
<protein>
    <recommendedName>
        <fullName evidence="1">Protein kinase domain-containing protein</fullName>
    </recommendedName>
</protein>
<accession>A0A8H5AT55</accession>
<dbReference type="Pfam" id="PF17667">
    <property type="entry name" value="Pkinase_fungal"/>
    <property type="match status" value="1"/>
</dbReference>